<dbReference type="Gene3D" id="3.40.50.300">
    <property type="entry name" value="P-loop containing nucleotide triphosphate hydrolases"/>
    <property type="match status" value="2"/>
</dbReference>
<keyword evidence="4" id="KW-0547">Nucleotide-binding</keyword>
<evidence type="ECO:0000256" key="3">
    <source>
        <dbReference type="ARBA" id="ARBA00021315"/>
    </source>
</evidence>
<evidence type="ECO:0000256" key="9">
    <source>
        <dbReference type="PIRNR" id="PIRNR003128"/>
    </source>
</evidence>
<evidence type="ECO:0000259" key="10">
    <source>
        <dbReference type="Pfam" id="PF02463"/>
    </source>
</evidence>
<evidence type="ECO:0000313" key="11">
    <source>
        <dbReference type="EMBL" id="MFD2094897.1"/>
    </source>
</evidence>
<dbReference type="SUPFAM" id="SSF52540">
    <property type="entry name" value="P-loop containing nucleoside triphosphate hydrolases"/>
    <property type="match status" value="2"/>
</dbReference>
<protein>
    <recommendedName>
        <fullName evidence="3 9">DNA repair protein RecN</fullName>
    </recommendedName>
    <alternativeName>
        <fullName evidence="8 9">Recombination protein N</fullName>
    </alternativeName>
</protein>
<dbReference type="InterPro" id="IPR027417">
    <property type="entry name" value="P-loop_NTPase"/>
</dbReference>
<dbReference type="NCBIfam" id="NF008121">
    <property type="entry name" value="PRK10869.1"/>
    <property type="match status" value="1"/>
</dbReference>
<keyword evidence="5 9" id="KW-0227">DNA damage</keyword>
<dbReference type="Pfam" id="PF02463">
    <property type="entry name" value="SMC_N"/>
    <property type="match status" value="1"/>
</dbReference>
<evidence type="ECO:0000256" key="4">
    <source>
        <dbReference type="ARBA" id="ARBA00022741"/>
    </source>
</evidence>
<evidence type="ECO:0000313" key="12">
    <source>
        <dbReference type="Proteomes" id="UP001597380"/>
    </source>
</evidence>
<evidence type="ECO:0000256" key="8">
    <source>
        <dbReference type="ARBA" id="ARBA00033408"/>
    </source>
</evidence>
<evidence type="ECO:0000256" key="1">
    <source>
        <dbReference type="ARBA" id="ARBA00003618"/>
    </source>
</evidence>
<keyword evidence="12" id="KW-1185">Reference proteome</keyword>
<dbReference type="CDD" id="cd03241">
    <property type="entry name" value="ABC_RecN"/>
    <property type="match status" value="2"/>
</dbReference>
<feature type="domain" description="RecF/RecN/SMC N-terminal" evidence="10">
    <location>
        <begin position="1"/>
        <end position="515"/>
    </location>
</feature>
<dbReference type="PANTHER" id="PTHR11059:SF0">
    <property type="entry name" value="DNA REPAIR PROTEIN RECN"/>
    <property type="match status" value="1"/>
</dbReference>
<comment type="function">
    <text evidence="1 9">May be involved in recombinational repair of damaged DNA.</text>
</comment>
<dbReference type="PANTHER" id="PTHR11059">
    <property type="entry name" value="DNA REPAIR PROTEIN RECN"/>
    <property type="match status" value="1"/>
</dbReference>
<dbReference type="Proteomes" id="UP001597380">
    <property type="component" value="Unassembled WGS sequence"/>
</dbReference>
<name>A0ABW4XHF1_9GAMM</name>
<reference evidence="12" key="1">
    <citation type="journal article" date="2019" name="Int. J. Syst. Evol. Microbiol.">
        <title>The Global Catalogue of Microorganisms (GCM) 10K type strain sequencing project: providing services to taxonomists for standard genome sequencing and annotation.</title>
        <authorList>
            <consortium name="The Broad Institute Genomics Platform"/>
            <consortium name="The Broad Institute Genome Sequencing Center for Infectious Disease"/>
            <person name="Wu L."/>
            <person name="Ma J."/>
        </authorList>
    </citation>
    <scope>NUCLEOTIDE SEQUENCE [LARGE SCALE GENOMIC DNA]</scope>
    <source>
        <strain evidence="12">CGMCC 1.10992</strain>
    </source>
</reference>
<accession>A0ABW4XHF1</accession>
<dbReference type="EMBL" id="JBHUHT010000007">
    <property type="protein sequence ID" value="MFD2094897.1"/>
    <property type="molecule type" value="Genomic_DNA"/>
</dbReference>
<evidence type="ECO:0000256" key="6">
    <source>
        <dbReference type="ARBA" id="ARBA00022840"/>
    </source>
</evidence>
<organism evidence="11 12">
    <name type="scientific">Corallincola platygyrae</name>
    <dbReference type="NCBI Taxonomy" id="1193278"/>
    <lineage>
        <taxon>Bacteria</taxon>
        <taxon>Pseudomonadati</taxon>
        <taxon>Pseudomonadota</taxon>
        <taxon>Gammaproteobacteria</taxon>
        <taxon>Alteromonadales</taxon>
        <taxon>Psychromonadaceae</taxon>
        <taxon>Corallincola</taxon>
    </lineage>
</organism>
<evidence type="ECO:0000256" key="5">
    <source>
        <dbReference type="ARBA" id="ARBA00022763"/>
    </source>
</evidence>
<comment type="similarity">
    <text evidence="2 9">Belongs to the RecN family.</text>
</comment>
<dbReference type="RefSeq" id="WP_345338100.1">
    <property type="nucleotide sequence ID" value="NZ_BAABLI010000004.1"/>
</dbReference>
<dbReference type="NCBIfam" id="TIGR00634">
    <property type="entry name" value="recN"/>
    <property type="match status" value="1"/>
</dbReference>
<dbReference type="PIRSF" id="PIRSF003128">
    <property type="entry name" value="RecN"/>
    <property type="match status" value="1"/>
</dbReference>
<gene>
    <name evidence="11" type="primary">recN</name>
    <name evidence="11" type="ORF">ACFSJ3_02805</name>
</gene>
<sequence length="556" mass="61571">MLQQLTIHNFAIVSQTDIELSPGMTTITGETGAGKSIAIDALGLCLGDRADASLVRPGASKSEISARFTLNQHKEVYKWLAAHDLDSDEDECIIRRVISAEGRSRSYINGQPVPLQQLKQLAPLLVSIHGQHAHQTLLKADHQRKLLDRFGNHQAKLTAVSNAFKQWKQLGKEIALLKQTQEQREARRQLLQYQVEELDQFALAEGEYEQVEQEHKRLFNGQSLLDGAMAASHLLSQDEQVNACQLVRQAISTIGDLTEADQKLKPIFDMLTEAEIQLTEASNELNHYSESIELDPSQLQHLDQRLSTALQLARKHQVTPQQLHEHHQQLAEELANLAGTDDQLAAMEQSHQQAWQAYKDETLALSKLREKSAKTLSAKVTDAIRELNMPKGEFKILCVPLEEEKASAYGLDDVQFMVTTNPGQPVQPLGKVASGGELSRISLALQVLTSNKLSTPTLIFDEVDVGISGQTAAIVGKLLRKLGETCQVMCVTHLPQVAACGHQQLNVAKHSDDTSTDTNIHWLGKEQRIDELARMLGGDVITDRTRANAQELLLTA</sequence>
<dbReference type="InterPro" id="IPR004604">
    <property type="entry name" value="DNA_recomb/repair_RecN"/>
</dbReference>
<evidence type="ECO:0000256" key="2">
    <source>
        <dbReference type="ARBA" id="ARBA00009441"/>
    </source>
</evidence>
<comment type="caution">
    <text evidence="11">The sequence shown here is derived from an EMBL/GenBank/DDBJ whole genome shotgun (WGS) entry which is preliminary data.</text>
</comment>
<proteinExistence type="inferred from homology"/>
<keyword evidence="6" id="KW-0067">ATP-binding</keyword>
<dbReference type="InterPro" id="IPR003395">
    <property type="entry name" value="RecF/RecN/SMC_N"/>
</dbReference>
<keyword evidence="7 9" id="KW-0234">DNA repair</keyword>
<evidence type="ECO:0000256" key="7">
    <source>
        <dbReference type="ARBA" id="ARBA00023204"/>
    </source>
</evidence>